<dbReference type="GO" id="GO:0004807">
    <property type="term" value="F:triose-phosphate isomerase activity"/>
    <property type="evidence" value="ECO:0007669"/>
    <property type="project" value="UniProtKB-EC"/>
</dbReference>
<evidence type="ECO:0000313" key="6">
    <source>
        <dbReference type="EMBL" id="EKX31363.1"/>
    </source>
</evidence>
<evidence type="ECO:0000313" key="7">
    <source>
        <dbReference type="EnsemblProtists" id="EKX31363"/>
    </source>
</evidence>
<sequence length="228" mass="24621">MCEMRSLILLMAVCSLQAAAAFQLPSRLSLRTQRQASKQNICMTSRRPFIAGNWKMNPESIEEAAKLAAGVVEGSKGSKPQVAIFVPHAYLYTVGDTVKGSDVELGAQSVYYEEKGAFTGAVSVAMVKSMGCKHVLCGHSERRTIFKNSDEDVNRKVKKVLAEGLDPLLCIGESKTEYLGKLNKAICAAQLSKGLAGVAKEDMKRVTIAYEPVWAIGTGLTCDPETAQ</sequence>
<comment type="subunit">
    <text evidence="2">Homodimer.</text>
</comment>
<dbReference type="GO" id="GO:0046166">
    <property type="term" value="P:glyceraldehyde-3-phosphate biosynthetic process"/>
    <property type="evidence" value="ECO:0007669"/>
    <property type="project" value="TreeGrafter"/>
</dbReference>
<dbReference type="SUPFAM" id="SSF51351">
    <property type="entry name" value="Triosephosphate isomerase (TIM)"/>
    <property type="match status" value="1"/>
</dbReference>
<dbReference type="GeneID" id="17288083"/>
<evidence type="ECO:0000256" key="2">
    <source>
        <dbReference type="ARBA" id="ARBA00011738"/>
    </source>
</evidence>
<evidence type="ECO:0000256" key="4">
    <source>
        <dbReference type="RuleBase" id="RU363013"/>
    </source>
</evidence>
<comment type="pathway">
    <text evidence="4">Carbohydrate biosynthesis; gluconeogenesis.</text>
</comment>
<dbReference type="CDD" id="cd00311">
    <property type="entry name" value="TIM"/>
    <property type="match status" value="1"/>
</dbReference>
<reference evidence="6 8" key="1">
    <citation type="journal article" date="2012" name="Nature">
        <title>Algal genomes reveal evolutionary mosaicism and the fate of nucleomorphs.</title>
        <authorList>
            <consortium name="DOE Joint Genome Institute"/>
            <person name="Curtis B.A."/>
            <person name="Tanifuji G."/>
            <person name="Burki F."/>
            <person name="Gruber A."/>
            <person name="Irimia M."/>
            <person name="Maruyama S."/>
            <person name="Arias M.C."/>
            <person name="Ball S.G."/>
            <person name="Gile G.H."/>
            <person name="Hirakawa Y."/>
            <person name="Hopkins J.F."/>
            <person name="Kuo A."/>
            <person name="Rensing S.A."/>
            <person name="Schmutz J."/>
            <person name="Symeonidi A."/>
            <person name="Elias M."/>
            <person name="Eveleigh R.J."/>
            <person name="Herman E.K."/>
            <person name="Klute M.J."/>
            <person name="Nakayama T."/>
            <person name="Obornik M."/>
            <person name="Reyes-Prieto A."/>
            <person name="Armbrust E.V."/>
            <person name="Aves S.J."/>
            <person name="Beiko R.G."/>
            <person name="Coutinho P."/>
            <person name="Dacks J.B."/>
            <person name="Durnford D.G."/>
            <person name="Fast N.M."/>
            <person name="Green B.R."/>
            <person name="Grisdale C.J."/>
            <person name="Hempel F."/>
            <person name="Henrissat B."/>
            <person name="Hoppner M.P."/>
            <person name="Ishida K."/>
            <person name="Kim E."/>
            <person name="Koreny L."/>
            <person name="Kroth P.G."/>
            <person name="Liu Y."/>
            <person name="Malik S.B."/>
            <person name="Maier U.G."/>
            <person name="McRose D."/>
            <person name="Mock T."/>
            <person name="Neilson J.A."/>
            <person name="Onodera N.T."/>
            <person name="Poole A.M."/>
            <person name="Pritham E.J."/>
            <person name="Richards T.A."/>
            <person name="Rocap G."/>
            <person name="Roy S.W."/>
            <person name="Sarai C."/>
            <person name="Schaack S."/>
            <person name="Shirato S."/>
            <person name="Slamovits C.H."/>
            <person name="Spencer D.F."/>
            <person name="Suzuki S."/>
            <person name="Worden A.Z."/>
            <person name="Zauner S."/>
            <person name="Barry K."/>
            <person name="Bell C."/>
            <person name="Bharti A.K."/>
            <person name="Crow J.A."/>
            <person name="Grimwood J."/>
            <person name="Kramer R."/>
            <person name="Lindquist E."/>
            <person name="Lucas S."/>
            <person name="Salamov A."/>
            <person name="McFadden G.I."/>
            <person name="Lane C.E."/>
            <person name="Keeling P.J."/>
            <person name="Gray M.W."/>
            <person name="Grigoriev I.V."/>
            <person name="Archibald J.M."/>
        </authorList>
    </citation>
    <scope>NUCLEOTIDE SEQUENCE</scope>
    <source>
        <strain evidence="6 8">CCMP2712</strain>
    </source>
</reference>
<dbReference type="STRING" id="905079.L1I523"/>
<dbReference type="Proteomes" id="UP000011087">
    <property type="component" value="Unassembled WGS sequence"/>
</dbReference>
<dbReference type="OMA" id="KEICAVH"/>
<comment type="similarity">
    <text evidence="1 4">Belongs to the triosephosphate isomerase family.</text>
</comment>
<dbReference type="PANTHER" id="PTHR21139">
    <property type="entry name" value="TRIOSEPHOSPHATE ISOMERASE"/>
    <property type="match status" value="1"/>
</dbReference>
<feature type="non-terminal residue" evidence="6">
    <location>
        <position position="228"/>
    </location>
</feature>
<organism evidence="6">
    <name type="scientific">Guillardia theta (strain CCMP2712)</name>
    <name type="common">Cryptophyte</name>
    <dbReference type="NCBI Taxonomy" id="905079"/>
    <lineage>
        <taxon>Eukaryota</taxon>
        <taxon>Cryptophyceae</taxon>
        <taxon>Pyrenomonadales</taxon>
        <taxon>Geminigeraceae</taxon>
        <taxon>Guillardia</taxon>
    </lineage>
</organism>
<dbReference type="GO" id="GO:0005829">
    <property type="term" value="C:cytosol"/>
    <property type="evidence" value="ECO:0007669"/>
    <property type="project" value="TreeGrafter"/>
</dbReference>
<dbReference type="InterPro" id="IPR020861">
    <property type="entry name" value="Triosephosphate_isomerase_AS"/>
</dbReference>
<dbReference type="UniPathway" id="UPA00138"/>
<dbReference type="GO" id="GO:0006096">
    <property type="term" value="P:glycolytic process"/>
    <property type="evidence" value="ECO:0007669"/>
    <property type="project" value="UniProtKB-UniPathway"/>
</dbReference>
<keyword evidence="4" id="KW-0312">Gluconeogenesis</keyword>
<dbReference type="EMBL" id="JH993294">
    <property type="protein sequence ID" value="EKX31363.1"/>
    <property type="molecule type" value="Genomic_DNA"/>
</dbReference>
<feature type="chain" id="PRO_5008769616" description="Triosephosphate isomerase" evidence="5">
    <location>
        <begin position="22"/>
        <end position="228"/>
    </location>
</feature>
<protein>
    <recommendedName>
        <fullName evidence="4">Triosephosphate isomerase</fullName>
        <ecNumber evidence="4">5.3.1.1</ecNumber>
    </recommendedName>
</protein>
<dbReference type="Gene3D" id="3.20.20.70">
    <property type="entry name" value="Aldolase class I"/>
    <property type="match status" value="1"/>
</dbReference>
<dbReference type="OrthoDB" id="6715177at2759"/>
<reference evidence="7" key="3">
    <citation type="submission" date="2015-06" db="UniProtKB">
        <authorList>
            <consortium name="EnsemblProtists"/>
        </authorList>
    </citation>
    <scope>IDENTIFICATION</scope>
</reference>
<evidence type="ECO:0000256" key="5">
    <source>
        <dbReference type="SAM" id="SignalP"/>
    </source>
</evidence>
<accession>L1I523</accession>
<comment type="catalytic activity">
    <reaction evidence="4">
        <text>D-glyceraldehyde 3-phosphate = dihydroxyacetone phosphate</text>
        <dbReference type="Rhea" id="RHEA:18585"/>
        <dbReference type="ChEBI" id="CHEBI:57642"/>
        <dbReference type="ChEBI" id="CHEBI:59776"/>
        <dbReference type="EC" id="5.3.1.1"/>
    </reaction>
</comment>
<dbReference type="EnsemblProtists" id="EKX31363">
    <property type="protein sequence ID" value="EKX31363"/>
    <property type="gene ID" value="GUITHDRAFT_166901"/>
</dbReference>
<gene>
    <name evidence="6" type="ORF">GUITHDRAFT_166901</name>
</gene>
<proteinExistence type="inferred from homology"/>
<comment type="pathway">
    <text evidence="4">Carbohydrate degradation; glycolysis; D-glyceraldehyde 3-phosphate from glycerone phosphate: step 1/1.</text>
</comment>
<evidence type="ECO:0000256" key="1">
    <source>
        <dbReference type="ARBA" id="ARBA00007422"/>
    </source>
</evidence>
<dbReference type="InterPro" id="IPR035990">
    <property type="entry name" value="TIM_sf"/>
</dbReference>
<dbReference type="PROSITE" id="PS51440">
    <property type="entry name" value="TIM_2"/>
    <property type="match status" value="1"/>
</dbReference>
<dbReference type="EC" id="5.3.1.1" evidence="4"/>
<dbReference type="GO" id="GO:0006094">
    <property type="term" value="P:gluconeogenesis"/>
    <property type="evidence" value="ECO:0007669"/>
    <property type="project" value="UniProtKB-UniPathway"/>
</dbReference>
<evidence type="ECO:0000256" key="3">
    <source>
        <dbReference type="ARBA" id="ARBA00023235"/>
    </source>
</evidence>
<name>L1I523_GUITC</name>
<dbReference type="Pfam" id="PF00121">
    <property type="entry name" value="TIM"/>
    <property type="match status" value="1"/>
</dbReference>
<dbReference type="PaxDb" id="55529-EKX31363"/>
<dbReference type="AlphaFoldDB" id="L1I523"/>
<keyword evidence="5" id="KW-0732">Signal</keyword>
<reference evidence="8" key="2">
    <citation type="submission" date="2012-11" db="EMBL/GenBank/DDBJ databases">
        <authorList>
            <person name="Kuo A."/>
            <person name="Curtis B.A."/>
            <person name="Tanifuji G."/>
            <person name="Burki F."/>
            <person name="Gruber A."/>
            <person name="Irimia M."/>
            <person name="Maruyama S."/>
            <person name="Arias M.C."/>
            <person name="Ball S.G."/>
            <person name="Gile G.H."/>
            <person name="Hirakawa Y."/>
            <person name="Hopkins J.F."/>
            <person name="Rensing S.A."/>
            <person name="Schmutz J."/>
            <person name="Symeonidi A."/>
            <person name="Elias M."/>
            <person name="Eveleigh R.J."/>
            <person name="Herman E.K."/>
            <person name="Klute M.J."/>
            <person name="Nakayama T."/>
            <person name="Obornik M."/>
            <person name="Reyes-Prieto A."/>
            <person name="Armbrust E.V."/>
            <person name="Aves S.J."/>
            <person name="Beiko R.G."/>
            <person name="Coutinho P."/>
            <person name="Dacks J.B."/>
            <person name="Durnford D.G."/>
            <person name="Fast N.M."/>
            <person name="Green B.R."/>
            <person name="Grisdale C."/>
            <person name="Hempe F."/>
            <person name="Henrissat B."/>
            <person name="Hoppner M.P."/>
            <person name="Ishida K.-I."/>
            <person name="Kim E."/>
            <person name="Koreny L."/>
            <person name="Kroth P.G."/>
            <person name="Liu Y."/>
            <person name="Malik S.-B."/>
            <person name="Maier U.G."/>
            <person name="McRose D."/>
            <person name="Mock T."/>
            <person name="Neilson J.A."/>
            <person name="Onodera N.T."/>
            <person name="Poole A.M."/>
            <person name="Pritham E.J."/>
            <person name="Richards T.A."/>
            <person name="Rocap G."/>
            <person name="Roy S.W."/>
            <person name="Sarai C."/>
            <person name="Schaack S."/>
            <person name="Shirato S."/>
            <person name="Slamovits C.H."/>
            <person name="Spencer D.F."/>
            <person name="Suzuki S."/>
            <person name="Worden A.Z."/>
            <person name="Zauner S."/>
            <person name="Barry K."/>
            <person name="Bell C."/>
            <person name="Bharti A.K."/>
            <person name="Crow J.A."/>
            <person name="Grimwood J."/>
            <person name="Kramer R."/>
            <person name="Lindquist E."/>
            <person name="Lucas S."/>
            <person name="Salamov A."/>
            <person name="McFadden G.I."/>
            <person name="Lane C.E."/>
            <person name="Keeling P.J."/>
            <person name="Gray M.W."/>
            <person name="Grigoriev I.V."/>
            <person name="Archibald J.M."/>
        </authorList>
    </citation>
    <scope>NUCLEOTIDE SEQUENCE</scope>
    <source>
        <strain evidence="8">CCMP2712</strain>
    </source>
</reference>
<keyword evidence="3 4" id="KW-0413">Isomerase</keyword>
<dbReference type="HOGENOM" id="CLU_024251_2_1_1"/>
<dbReference type="PROSITE" id="PS00171">
    <property type="entry name" value="TIM_1"/>
    <property type="match status" value="1"/>
</dbReference>
<feature type="signal peptide" evidence="5">
    <location>
        <begin position="1"/>
        <end position="21"/>
    </location>
</feature>
<evidence type="ECO:0000313" key="8">
    <source>
        <dbReference type="Proteomes" id="UP000011087"/>
    </source>
</evidence>
<keyword evidence="8" id="KW-1185">Reference proteome</keyword>
<dbReference type="UniPathway" id="UPA00109">
    <property type="reaction ID" value="UER00189"/>
</dbReference>
<dbReference type="PANTHER" id="PTHR21139:SF42">
    <property type="entry name" value="TRIOSEPHOSPHATE ISOMERASE"/>
    <property type="match status" value="1"/>
</dbReference>
<dbReference type="eggNOG" id="KOG1643">
    <property type="taxonomic scope" value="Eukaryota"/>
</dbReference>
<dbReference type="KEGG" id="gtt:GUITHDRAFT_166901"/>
<keyword evidence="4" id="KW-0324">Glycolysis</keyword>
<dbReference type="InterPro" id="IPR013785">
    <property type="entry name" value="Aldolase_TIM"/>
</dbReference>
<dbReference type="GO" id="GO:0019563">
    <property type="term" value="P:glycerol catabolic process"/>
    <property type="evidence" value="ECO:0007669"/>
    <property type="project" value="TreeGrafter"/>
</dbReference>
<dbReference type="InterPro" id="IPR000652">
    <property type="entry name" value="Triosephosphate_isomerase"/>
</dbReference>
<dbReference type="RefSeq" id="XP_005818343.1">
    <property type="nucleotide sequence ID" value="XM_005818286.1"/>
</dbReference>